<gene>
    <name evidence="3" type="ORF">A4X03_0g7254</name>
</gene>
<feature type="compositionally biased region" description="Basic and acidic residues" evidence="2">
    <location>
        <begin position="347"/>
        <end position="356"/>
    </location>
</feature>
<organism evidence="3 4">
    <name type="scientific">Tilletia caries</name>
    <name type="common">wheat bunt fungus</name>
    <dbReference type="NCBI Taxonomy" id="13290"/>
    <lineage>
        <taxon>Eukaryota</taxon>
        <taxon>Fungi</taxon>
        <taxon>Dikarya</taxon>
        <taxon>Basidiomycota</taxon>
        <taxon>Ustilaginomycotina</taxon>
        <taxon>Exobasidiomycetes</taxon>
        <taxon>Tilletiales</taxon>
        <taxon>Tilletiaceae</taxon>
        <taxon>Tilletia</taxon>
    </lineage>
</organism>
<keyword evidence="1" id="KW-0238">DNA-binding</keyword>
<protein>
    <submittedName>
        <fullName evidence="3">Uncharacterized protein</fullName>
    </submittedName>
</protein>
<dbReference type="InterPro" id="IPR010998">
    <property type="entry name" value="Integrase_recombinase_N"/>
</dbReference>
<evidence type="ECO:0000313" key="3">
    <source>
        <dbReference type="EMBL" id="KAE8246489.1"/>
    </source>
</evidence>
<feature type="region of interest" description="Disordered" evidence="2">
    <location>
        <begin position="129"/>
        <end position="164"/>
    </location>
</feature>
<evidence type="ECO:0000256" key="1">
    <source>
        <dbReference type="ARBA" id="ARBA00023125"/>
    </source>
</evidence>
<sequence length="478" mass="51229">MWPEAVGADLGVRHLIANGVRDRRVRLYNDNTAVKSGIRHGRVRNEAANHCLERLFWFASDRNITSFLLASLLPITPPTVPSEAFLLPSLGFPFYLSPLSSPQSSPASGDRTTAIAAALLTAEYRSSSSRRSVLSSPTPPSTRRASSSTAALNRRQFRPRPAPVPSSLAALAASRQLSTGGLPAVGSGAAVRGSRDERLARVMEMAFAPSTRIGYAYGTGLSHFLSWCEDRGVDEELRCPAPEELLTRFVAAQAGFYSGDYIAKMISAVGSWHKMFDVPWCFCSRLQSLSCPARRHCHDARIFRTSAAGPLHAGVPTGHQTTLRSSRRKGSDGVVRVLGIGANSRGHSADPEDLRPRRSHQSRGMGAAPSLSRFHGSWHPAPSMDQDDTICGRGGCSLGPRRRSLPGVSSVRPSHNFGASGLFGAFRVLPGQQAGSAVSLRLSFSTSQSSRGSSVARPTRALFPNWGVCKTSFAGGSH</sequence>
<dbReference type="Proteomes" id="UP000077671">
    <property type="component" value="Unassembled WGS sequence"/>
</dbReference>
<comment type="caution">
    <text evidence="3">The sequence shown here is derived from an EMBL/GenBank/DDBJ whole genome shotgun (WGS) entry which is preliminary data.</text>
</comment>
<feature type="compositionally biased region" description="Low complexity" evidence="2">
    <location>
        <begin position="129"/>
        <end position="154"/>
    </location>
</feature>
<evidence type="ECO:0000313" key="4">
    <source>
        <dbReference type="Proteomes" id="UP000077671"/>
    </source>
</evidence>
<dbReference type="Gene3D" id="1.10.150.130">
    <property type="match status" value="1"/>
</dbReference>
<evidence type="ECO:0000256" key="2">
    <source>
        <dbReference type="SAM" id="MobiDB-lite"/>
    </source>
</evidence>
<dbReference type="AlphaFoldDB" id="A0A8T8SRB8"/>
<reference evidence="3" key="1">
    <citation type="submission" date="2016-04" db="EMBL/GenBank/DDBJ databases">
        <authorList>
            <person name="Nguyen H.D."/>
            <person name="Kesanakurti P."/>
            <person name="Cullis J."/>
            <person name="Levesque C.A."/>
            <person name="Hambleton S."/>
        </authorList>
    </citation>
    <scope>NUCLEOTIDE SEQUENCE</scope>
    <source>
        <strain evidence="3">DAOMC 238032</strain>
    </source>
</reference>
<feature type="region of interest" description="Disordered" evidence="2">
    <location>
        <begin position="311"/>
        <end position="395"/>
    </location>
</feature>
<accession>A0A8T8SRB8</accession>
<reference evidence="3" key="2">
    <citation type="journal article" date="2019" name="IMA Fungus">
        <title>Genome sequencing and comparison of five Tilletia species to identify candidate genes for the detection of regulated species infecting wheat.</title>
        <authorList>
            <person name="Nguyen H.D.T."/>
            <person name="Sultana T."/>
            <person name="Kesanakurti P."/>
            <person name="Hambleton S."/>
        </authorList>
    </citation>
    <scope>NUCLEOTIDE SEQUENCE</scope>
    <source>
        <strain evidence="3">DAOMC 238032</strain>
    </source>
</reference>
<proteinExistence type="predicted"/>
<dbReference type="EMBL" id="LWDD02001647">
    <property type="protein sequence ID" value="KAE8246489.1"/>
    <property type="molecule type" value="Genomic_DNA"/>
</dbReference>
<name>A0A8T8SRB8_9BASI</name>
<dbReference type="GO" id="GO:0003677">
    <property type="term" value="F:DNA binding"/>
    <property type="evidence" value="ECO:0007669"/>
    <property type="project" value="UniProtKB-KW"/>
</dbReference>
<dbReference type="SUPFAM" id="SSF47823">
    <property type="entry name" value="lambda integrase-like, N-terminal domain"/>
    <property type="match status" value="1"/>
</dbReference>